<dbReference type="Pfam" id="PF00126">
    <property type="entry name" value="HTH_1"/>
    <property type="match status" value="1"/>
</dbReference>
<feature type="domain" description="HTH lysR-type" evidence="5">
    <location>
        <begin position="1"/>
        <end position="58"/>
    </location>
</feature>
<dbReference type="PANTHER" id="PTHR30419">
    <property type="entry name" value="HTH-TYPE TRANSCRIPTIONAL REGULATOR YBHD"/>
    <property type="match status" value="1"/>
</dbReference>
<dbReference type="Gene3D" id="1.10.10.10">
    <property type="entry name" value="Winged helix-like DNA-binding domain superfamily/Winged helix DNA-binding domain"/>
    <property type="match status" value="1"/>
</dbReference>
<dbReference type="InterPro" id="IPR036388">
    <property type="entry name" value="WH-like_DNA-bd_sf"/>
</dbReference>
<keyword evidence="4" id="KW-0804">Transcription</keyword>
<evidence type="ECO:0000256" key="3">
    <source>
        <dbReference type="ARBA" id="ARBA00023125"/>
    </source>
</evidence>
<dbReference type="GO" id="GO:0005829">
    <property type="term" value="C:cytosol"/>
    <property type="evidence" value="ECO:0007669"/>
    <property type="project" value="TreeGrafter"/>
</dbReference>
<comment type="caution">
    <text evidence="6">The sequence shown here is derived from an EMBL/GenBank/DDBJ whole genome shotgun (WGS) entry which is preliminary data.</text>
</comment>
<dbReference type="Pfam" id="PF03466">
    <property type="entry name" value="LysR_substrate"/>
    <property type="match status" value="1"/>
</dbReference>
<keyword evidence="3" id="KW-0238">DNA-binding</keyword>
<evidence type="ECO:0000313" key="7">
    <source>
        <dbReference type="Proteomes" id="UP000651050"/>
    </source>
</evidence>
<sequence>MHAIVLKYFAEVALQGSVRKAAEKLHVAPSAVNRQILQVEEEFGVELFDRLPKGLQLNAAGERLLRHVQATLFDFEVVRTEIDALKGERTGHIRVVSMDSLFVDLLPTVVEEFSRSFPAATYTVTAASPIDVPGLIQSGQTDIGCTFVGRIPTGVTLAASAAMPLGVVMPPGHPLAAKSRITLAQCGSYPFMRSSTSSAVTTAMSPEFAKFWEETEPVATVTSTIMLKRLICAGKGISVFSKIAFVEELARGELVWRPFDLESMNQIRVGILVPSQRALPHVAQNFLARMIKKLKLVEVATAQL</sequence>
<dbReference type="Gene3D" id="3.40.190.290">
    <property type="match status" value="1"/>
</dbReference>
<dbReference type="PROSITE" id="PS50931">
    <property type="entry name" value="HTH_LYSR"/>
    <property type="match status" value="1"/>
</dbReference>
<reference evidence="6" key="1">
    <citation type="submission" date="2020-11" db="EMBL/GenBank/DDBJ databases">
        <title>Bacterial whole genome sequence for Caenimonas sp. DR4.4.</title>
        <authorList>
            <person name="Le V."/>
            <person name="Ko S.-R."/>
            <person name="Ahn C.-Y."/>
            <person name="Oh H.-M."/>
        </authorList>
    </citation>
    <scope>NUCLEOTIDE SEQUENCE</scope>
    <source>
        <strain evidence="6">DR4.4</strain>
    </source>
</reference>
<organism evidence="6 7">
    <name type="scientific">Caenimonas aquaedulcis</name>
    <dbReference type="NCBI Taxonomy" id="2793270"/>
    <lineage>
        <taxon>Bacteria</taxon>
        <taxon>Pseudomonadati</taxon>
        <taxon>Pseudomonadota</taxon>
        <taxon>Betaproteobacteria</taxon>
        <taxon>Burkholderiales</taxon>
        <taxon>Comamonadaceae</taxon>
        <taxon>Caenimonas</taxon>
    </lineage>
</organism>
<evidence type="ECO:0000256" key="4">
    <source>
        <dbReference type="ARBA" id="ARBA00023163"/>
    </source>
</evidence>
<dbReference type="GO" id="GO:0003677">
    <property type="term" value="F:DNA binding"/>
    <property type="evidence" value="ECO:0007669"/>
    <property type="project" value="UniProtKB-KW"/>
</dbReference>
<name>A0A931H132_9BURK</name>
<dbReference type="InterPro" id="IPR000847">
    <property type="entry name" value="LysR_HTH_N"/>
</dbReference>
<accession>A0A931H132</accession>
<keyword evidence="2" id="KW-0805">Transcription regulation</keyword>
<dbReference type="FunFam" id="1.10.10.10:FF:000001">
    <property type="entry name" value="LysR family transcriptional regulator"/>
    <property type="match status" value="1"/>
</dbReference>
<dbReference type="SUPFAM" id="SSF46785">
    <property type="entry name" value="Winged helix' DNA-binding domain"/>
    <property type="match status" value="1"/>
</dbReference>
<dbReference type="PANTHER" id="PTHR30419:SF2">
    <property type="entry name" value="LYSR FAMILY TRANSCRIPTIONAL REGULATOR"/>
    <property type="match status" value="1"/>
</dbReference>
<dbReference type="GO" id="GO:0003700">
    <property type="term" value="F:DNA-binding transcription factor activity"/>
    <property type="evidence" value="ECO:0007669"/>
    <property type="project" value="InterPro"/>
</dbReference>
<gene>
    <name evidence="6" type="ORF">I5803_01040</name>
</gene>
<evidence type="ECO:0000259" key="5">
    <source>
        <dbReference type="PROSITE" id="PS50931"/>
    </source>
</evidence>
<keyword evidence="7" id="KW-1185">Reference proteome</keyword>
<evidence type="ECO:0000313" key="6">
    <source>
        <dbReference type="EMBL" id="MBG9386595.1"/>
    </source>
</evidence>
<dbReference type="InterPro" id="IPR036390">
    <property type="entry name" value="WH_DNA-bd_sf"/>
</dbReference>
<comment type="similarity">
    <text evidence="1">Belongs to the LysR transcriptional regulatory family.</text>
</comment>
<protein>
    <submittedName>
        <fullName evidence="6">LysR family transcriptional regulator</fullName>
    </submittedName>
</protein>
<proteinExistence type="inferred from homology"/>
<dbReference type="InterPro" id="IPR050950">
    <property type="entry name" value="HTH-type_LysR_regulators"/>
</dbReference>
<dbReference type="InterPro" id="IPR005119">
    <property type="entry name" value="LysR_subst-bd"/>
</dbReference>
<dbReference type="Proteomes" id="UP000651050">
    <property type="component" value="Unassembled WGS sequence"/>
</dbReference>
<dbReference type="EMBL" id="JADWYS010000001">
    <property type="protein sequence ID" value="MBG9386595.1"/>
    <property type="molecule type" value="Genomic_DNA"/>
</dbReference>
<evidence type="ECO:0000256" key="1">
    <source>
        <dbReference type="ARBA" id="ARBA00009437"/>
    </source>
</evidence>
<evidence type="ECO:0000256" key="2">
    <source>
        <dbReference type="ARBA" id="ARBA00023015"/>
    </source>
</evidence>
<dbReference type="RefSeq" id="WP_196984571.1">
    <property type="nucleotide sequence ID" value="NZ_JADWYS010000001.1"/>
</dbReference>
<dbReference type="SUPFAM" id="SSF53850">
    <property type="entry name" value="Periplasmic binding protein-like II"/>
    <property type="match status" value="1"/>
</dbReference>
<dbReference type="AlphaFoldDB" id="A0A931H132"/>